<sequence length="145" mass="16726">MGNGYGSLRATAVGVVDWWTPRRHARPYVRFRQAQSTACQLSDRRLTPLTFVSRHFRMQMYDTDCNYAVPQPPTVQLKNRPSIRASSARIHQSSMFALFVNKNNIVAFFETRSHILTTLNAYNIFTSRNILLFNLNYVLSKSSYA</sequence>
<evidence type="ECO:0000313" key="2">
    <source>
        <dbReference type="WBParaSite" id="PSAMB.scaffold334size56143.g4752.t1"/>
    </source>
</evidence>
<name>A0A914W646_9BILA</name>
<evidence type="ECO:0000313" key="1">
    <source>
        <dbReference type="Proteomes" id="UP000887566"/>
    </source>
</evidence>
<dbReference type="Proteomes" id="UP000887566">
    <property type="component" value="Unplaced"/>
</dbReference>
<organism evidence="1 2">
    <name type="scientific">Plectus sambesii</name>
    <dbReference type="NCBI Taxonomy" id="2011161"/>
    <lineage>
        <taxon>Eukaryota</taxon>
        <taxon>Metazoa</taxon>
        <taxon>Ecdysozoa</taxon>
        <taxon>Nematoda</taxon>
        <taxon>Chromadorea</taxon>
        <taxon>Plectida</taxon>
        <taxon>Plectina</taxon>
        <taxon>Plectoidea</taxon>
        <taxon>Plectidae</taxon>
        <taxon>Plectus</taxon>
    </lineage>
</organism>
<dbReference type="AlphaFoldDB" id="A0A914W646"/>
<reference evidence="2" key="1">
    <citation type="submission" date="2022-11" db="UniProtKB">
        <authorList>
            <consortium name="WormBaseParasite"/>
        </authorList>
    </citation>
    <scope>IDENTIFICATION</scope>
</reference>
<keyword evidence="1" id="KW-1185">Reference proteome</keyword>
<proteinExistence type="predicted"/>
<dbReference type="WBParaSite" id="PSAMB.scaffold334size56143.g4752.t1">
    <property type="protein sequence ID" value="PSAMB.scaffold334size56143.g4752.t1"/>
    <property type="gene ID" value="PSAMB.scaffold334size56143.g4752"/>
</dbReference>
<accession>A0A914W646</accession>
<protein>
    <submittedName>
        <fullName evidence="2">Uncharacterized protein</fullName>
    </submittedName>
</protein>